<evidence type="ECO:0000313" key="1">
    <source>
        <dbReference type="EMBL" id="KKN40304.1"/>
    </source>
</evidence>
<organism evidence="1">
    <name type="scientific">marine sediment metagenome</name>
    <dbReference type="NCBI Taxonomy" id="412755"/>
    <lineage>
        <taxon>unclassified sequences</taxon>
        <taxon>metagenomes</taxon>
        <taxon>ecological metagenomes</taxon>
    </lineage>
</organism>
<gene>
    <name evidence="1" type="ORF">LCGC14_0734610</name>
</gene>
<accession>A0A0F9QCP1</accession>
<comment type="caution">
    <text evidence="1">The sequence shown here is derived from an EMBL/GenBank/DDBJ whole genome shotgun (WGS) entry which is preliminary data.</text>
</comment>
<dbReference type="EMBL" id="LAZR01001712">
    <property type="protein sequence ID" value="KKN40304.1"/>
    <property type="molecule type" value="Genomic_DNA"/>
</dbReference>
<dbReference type="AlphaFoldDB" id="A0A0F9QCP1"/>
<protein>
    <submittedName>
        <fullName evidence="1">Uncharacterized protein</fullName>
    </submittedName>
</protein>
<name>A0A0F9QCP1_9ZZZZ</name>
<proteinExistence type="predicted"/>
<sequence>MSRIGNHALCDVKIAKDCKNESSGDLEEWSFYPTANSEAKRAICHVCMDLICKPEHEEIDRLEQKIEAIQAPDENWDFLWRAYALSNDPMTDDALELKKALLLVNEHLFEPRKVDAADRVLMTELEAFKAFFKSKGVPFSKWPTPGVPIFEDGERELDGLKICNAILNFDDDGEFIGVWNFKSGYFANRLPAPEGE</sequence>
<reference evidence="1" key="1">
    <citation type="journal article" date="2015" name="Nature">
        <title>Complex archaea that bridge the gap between prokaryotes and eukaryotes.</title>
        <authorList>
            <person name="Spang A."/>
            <person name="Saw J.H."/>
            <person name="Jorgensen S.L."/>
            <person name="Zaremba-Niedzwiedzka K."/>
            <person name="Martijn J."/>
            <person name="Lind A.E."/>
            <person name="van Eijk R."/>
            <person name="Schleper C."/>
            <person name="Guy L."/>
            <person name="Ettema T.J."/>
        </authorList>
    </citation>
    <scope>NUCLEOTIDE SEQUENCE</scope>
</reference>